<comment type="subcellular location">
    <subcellularLocation>
        <location evidence="1">Membrane</location>
    </subcellularLocation>
</comment>
<dbReference type="InterPro" id="IPR002656">
    <property type="entry name" value="Acyl_transf_3_dom"/>
</dbReference>
<dbReference type="EMBL" id="BAAADJ010000014">
    <property type="protein sequence ID" value="GAA0324416.1"/>
    <property type="molecule type" value="Genomic_DNA"/>
</dbReference>
<evidence type="ECO:0000259" key="4">
    <source>
        <dbReference type="Pfam" id="PF01757"/>
    </source>
</evidence>
<keyword evidence="5" id="KW-0808">Transferase</keyword>
<feature type="transmembrane region" description="Helical" evidence="3">
    <location>
        <begin position="107"/>
        <end position="124"/>
    </location>
</feature>
<feature type="transmembrane region" description="Helical" evidence="3">
    <location>
        <begin position="184"/>
        <end position="203"/>
    </location>
</feature>
<keyword evidence="6" id="KW-1185">Reference proteome</keyword>
<dbReference type="InterPro" id="IPR052734">
    <property type="entry name" value="Nod_factor_acetyltransferase"/>
</dbReference>
<dbReference type="PANTHER" id="PTHR37312:SF1">
    <property type="entry name" value="MEMBRANE-BOUND ACYLTRANSFERASE YKRP-RELATED"/>
    <property type="match status" value="1"/>
</dbReference>
<keyword evidence="5" id="KW-0012">Acyltransferase</keyword>
<accession>A0ABN0W428</accession>
<evidence type="ECO:0000256" key="1">
    <source>
        <dbReference type="ARBA" id="ARBA00004370"/>
    </source>
</evidence>
<feature type="transmembrane region" description="Helical" evidence="3">
    <location>
        <begin position="70"/>
        <end position="92"/>
    </location>
</feature>
<feature type="domain" description="Acyltransferase 3" evidence="4">
    <location>
        <begin position="6"/>
        <end position="306"/>
    </location>
</feature>
<proteinExistence type="inferred from homology"/>
<feature type="transmembrane region" description="Helical" evidence="3">
    <location>
        <begin position="232"/>
        <end position="252"/>
    </location>
</feature>
<keyword evidence="3" id="KW-0812">Transmembrane</keyword>
<evidence type="ECO:0000313" key="6">
    <source>
        <dbReference type="Proteomes" id="UP001500782"/>
    </source>
</evidence>
<evidence type="ECO:0000313" key="5">
    <source>
        <dbReference type="EMBL" id="GAA0324416.1"/>
    </source>
</evidence>
<feature type="transmembrane region" description="Helical" evidence="3">
    <location>
        <begin position="292"/>
        <end position="315"/>
    </location>
</feature>
<gene>
    <name evidence="5" type="ORF">GCM10008967_13700</name>
</gene>
<protein>
    <submittedName>
        <fullName evidence="5">Acyltransferase family protein</fullName>
    </submittedName>
</protein>
<comment type="caution">
    <text evidence="5">The sequence shown here is derived from an EMBL/GenBank/DDBJ whole genome shotgun (WGS) entry which is preliminary data.</text>
</comment>
<evidence type="ECO:0000256" key="2">
    <source>
        <dbReference type="ARBA" id="ARBA00007400"/>
    </source>
</evidence>
<evidence type="ECO:0000256" key="3">
    <source>
        <dbReference type="SAM" id="Phobius"/>
    </source>
</evidence>
<comment type="similarity">
    <text evidence="2">Belongs to the acyltransferase 3 family.</text>
</comment>
<dbReference type="GO" id="GO:0016746">
    <property type="term" value="F:acyltransferase activity"/>
    <property type="evidence" value="ECO:0007669"/>
    <property type="project" value="UniProtKB-KW"/>
</dbReference>
<organism evidence="5 6">
    <name type="scientific">Bacillus carboniphilus</name>
    <dbReference type="NCBI Taxonomy" id="86663"/>
    <lineage>
        <taxon>Bacteria</taxon>
        <taxon>Bacillati</taxon>
        <taxon>Bacillota</taxon>
        <taxon>Bacilli</taxon>
        <taxon>Bacillales</taxon>
        <taxon>Bacillaceae</taxon>
        <taxon>Bacillus</taxon>
    </lineage>
</organism>
<feature type="transmembrane region" description="Helical" evidence="3">
    <location>
        <begin position="153"/>
        <end position="172"/>
    </location>
</feature>
<keyword evidence="3" id="KW-1133">Transmembrane helix</keyword>
<reference evidence="5 6" key="1">
    <citation type="journal article" date="2019" name="Int. J. Syst. Evol. Microbiol.">
        <title>The Global Catalogue of Microorganisms (GCM) 10K type strain sequencing project: providing services to taxonomists for standard genome sequencing and annotation.</title>
        <authorList>
            <consortium name="The Broad Institute Genomics Platform"/>
            <consortium name="The Broad Institute Genome Sequencing Center for Infectious Disease"/>
            <person name="Wu L."/>
            <person name="Ma J."/>
        </authorList>
    </citation>
    <scope>NUCLEOTIDE SEQUENCE [LARGE SCALE GENOMIC DNA]</scope>
    <source>
        <strain evidence="5 6">JCM 9731</strain>
    </source>
</reference>
<dbReference type="PANTHER" id="PTHR37312">
    <property type="entry name" value="MEMBRANE-BOUND ACYLTRANSFERASE YKRP-RELATED"/>
    <property type="match status" value="1"/>
</dbReference>
<dbReference type="RefSeq" id="WP_343797577.1">
    <property type="nucleotide sequence ID" value="NZ_BAAADJ010000014.1"/>
</dbReference>
<feature type="transmembrane region" description="Helical" evidence="3">
    <location>
        <begin position="131"/>
        <end position="147"/>
    </location>
</feature>
<sequence length="350" mass="41237">MKARDSYFDNAKFLLIFLVVFGHLIQSFIQDYESVLTVYKVIYTFHMPAFILIAGYFSKGFKKEGYLLNLCKKLLIPYVIFQILYSIYYFFIYSKSSFFVDPLNPHWSLWFLISLLCWNGFLFLYHRWKPYLSISIAITVALLVGYVDWVSNYLSLSRTFVFFPFFVVGYFLERKHFTHLWKWRTRIISLVIITIVTVFFAIYPELSEKWLLGSKPYEELGALGISGALNRFMLFGLSFIMIISFLSFVPTTKLFFTHLGRNTLYVYLLHGFFIRTFRVSEVKDVFQSPGSLLWLIGISLCLTLVLSSKFITAFFQPIIELRLNRLRQFFKAERNKKNDTISTNVTSSKN</sequence>
<keyword evidence="3" id="KW-0472">Membrane</keyword>
<name>A0ABN0W428_9BACI</name>
<feature type="transmembrane region" description="Helical" evidence="3">
    <location>
        <begin position="41"/>
        <end position="58"/>
    </location>
</feature>
<dbReference type="Pfam" id="PF01757">
    <property type="entry name" value="Acyl_transf_3"/>
    <property type="match status" value="1"/>
</dbReference>
<dbReference type="Proteomes" id="UP001500782">
    <property type="component" value="Unassembled WGS sequence"/>
</dbReference>
<feature type="transmembrane region" description="Helical" evidence="3">
    <location>
        <begin position="12"/>
        <end position="29"/>
    </location>
</feature>